<dbReference type="NCBIfam" id="TIGR03361">
    <property type="entry name" value="VI_Rhs_Vgr"/>
    <property type="match status" value="1"/>
</dbReference>
<feature type="domain" description="Gp5/Type VI secretion system Vgr protein OB-fold" evidence="2">
    <location>
        <begin position="401"/>
        <end position="466"/>
    </location>
</feature>
<dbReference type="AlphaFoldDB" id="A0A3B0YLM8"/>
<dbReference type="Gene3D" id="2.30.110.50">
    <property type="match status" value="1"/>
</dbReference>
<dbReference type="EMBL" id="UOFL01000101">
    <property type="protein sequence ID" value="VAW76162.1"/>
    <property type="molecule type" value="Genomic_DNA"/>
</dbReference>
<organism evidence="3">
    <name type="scientific">hydrothermal vent metagenome</name>
    <dbReference type="NCBI Taxonomy" id="652676"/>
    <lineage>
        <taxon>unclassified sequences</taxon>
        <taxon>metagenomes</taxon>
        <taxon>ecological metagenomes</taxon>
    </lineage>
</organism>
<dbReference type="InterPro" id="IPR006531">
    <property type="entry name" value="Gp5/Vgr_OB"/>
</dbReference>
<dbReference type="SUPFAM" id="SSF69255">
    <property type="entry name" value="gp5 N-terminal domain-like"/>
    <property type="match status" value="1"/>
</dbReference>
<protein>
    <recommendedName>
        <fullName evidence="2">Gp5/Type VI secretion system Vgr protein OB-fold domain-containing protein</fullName>
    </recommendedName>
</protein>
<dbReference type="InterPro" id="IPR017847">
    <property type="entry name" value="T6SS_RhsGE_Vgr_subset"/>
</dbReference>
<name>A0A3B0YLM8_9ZZZZ</name>
<dbReference type="Pfam" id="PF05954">
    <property type="entry name" value="Phage_GPD"/>
    <property type="match status" value="1"/>
</dbReference>
<dbReference type="Gene3D" id="2.40.50.230">
    <property type="entry name" value="Gp5 N-terminal domain"/>
    <property type="match status" value="1"/>
</dbReference>
<evidence type="ECO:0000259" key="2">
    <source>
        <dbReference type="Pfam" id="PF04717"/>
    </source>
</evidence>
<reference evidence="3" key="1">
    <citation type="submission" date="2018-06" db="EMBL/GenBank/DDBJ databases">
        <authorList>
            <person name="Zhirakovskaya E."/>
        </authorList>
    </citation>
    <scope>NUCLEOTIDE SEQUENCE</scope>
</reference>
<dbReference type="Pfam" id="PF04717">
    <property type="entry name" value="Phage_base_V"/>
    <property type="match status" value="1"/>
</dbReference>
<dbReference type="Gene3D" id="3.55.50.10">
    <property type="entry name" value="Baseplate protein-like domains"/>
    <property type="match status" value="1"/>
</dbReference>
<dbReference type="InterPro" id="IPR006533">
    <property type="entry name" value="T6SS_Vgr_RhsGE"/>
</dbReference>
<sequence length="695" mass="77796">MNAASQDFRPSISQEAGNESSYQIRVKGVDNLIKAVFEFECSDQALSSDYNVLITVKALKLNYDKVIGQNASLVMQWGDQESVYMHGLIKNISLISKIQNADNMYYYVLEMSSPVSALHYNRQNKVFLNKSVLDVVKEVIDEHQLKNLKLDIRTKAQYPSREIIVQYNETDYEFIMRLMAHYGIYYFFEQSDEKAVMALHDRVEDLKSMPGNKLRFQPITGQPNATEAMWAIRARAQFLTGSVKVKEYNYRQPEVPLLVESSSSHNIKSHGADYLYAEHYKTLEEGQTLCKHRQQALDWQRETFVAETDCRGLVPGQKFELCNHPDSEFNQEYLVVEVEHMANQSSSDPDGTNAEEALYRNKVLLIPAGVDYRLPPIPAKKIYGSFSAMIETTGGDYAYLDDQGRYRIRLPFDIGEAKEGEASHSVRLAQPYNGNKYGFHFPLHAGTEVVLTCVNGDIDRPMLIGAVSNPDTPSPVTSQNHSQNILRTWGDNELLMEDMKGKERIDLFTKDKKNILSLDAKSSGHVVKLATEEGKMEIYAAKTILTESGDTHTMESGNDHIVTIENSQKLMTKNKEIEHQAATDIKMKAGDNIKMHAEKKNIEQTANKNMIIKVGETMSMEVQNGNMQVKVNSGKLGIKVAKAITIKGDGGGVIHIGQAGASVEITTGGNLVVKGKKVDITGININIKGSKISNN</sequence>
<accession>A0A3B0YLM8</accession>
<dbReference type="NCBIfam" id="TIGR01646">
    <property type="entry name" value="vgr_GE"/>
    <property type="match status" value="1"/>
</dbReference>
<dbReference type="Gene3D" id="4.10.220.110">
    <property type="match status" value="1"/>
</dbReference>
<dbReference type="SUPFAM" id="SSF69349">
    <property type="entry name" value="Phage fibre proteins"/>
    <property type="match status" value="1"/>
</dbReference>
<evidence type="ECO:0000313" key="3">
    <source>
        <dbReference type="EMBL" id="VAW76162.1"/>
    </source>
</evidence>
<dbReference type="SUPFAM" id="SSF69279">
    <property type="entry name" value="Phage tail proteins"/>
    <property type="match status" value="2"/>
</dbReference>
<comment type="similarity">
    <text evidence="1">Belongs to the VgrG protein family.</text>
</comment>
<gene>
    <name evidence="3" type="ORF">MNBD_GAMMA12-1834</name>
</gene>
<evidence type="ECO:0000256" key="1">
    <source>
        <dbReference type="ARBA" id="ARBA00005558"/>
    </source>
</evidence>
<dbReference type="InterPro" id="IPR037026">
    <property type="entry name" value="Vgr_OB-fold_dom_sf"/>
</dbReference>
<proteinExistence type="inferred from homology"/>